<keyword evidence="1" id="KW-0808">Transferase</keyword>
<dbReference type="GO" id="GO:0016740">
    <property type="term" value="F:transferase activity"/>
    <property type="evidence" value="ECO:0007669"/>
    <property type="project" value="UniProtKB-KW"/>
</dbReference>
<name>A0A1Q2CG42_9ACTN</name>
<protein>
    <submittedName>
        <fullName evidence="1">tRNA (Adenosine(37)-N6)-threonylcarbamoyltransferase complex dimerization subunit type 1 TsaB</fullName>
    </submittedName>
</protein>
<dbReference type="NCBIfam" id="TIGR03725">
    <property type="entry name" value="T6A_YeaZ"/>
    <property type="match status" value="1"/>
</dbReference>
<dbReference type="Pfam" id="PF00814">
    <property type="entry name" value="TsaD"/>
    <property type="match status" value="1"/>
</dbReference>
<dbReference type="GO" id="GO:0002949">
    <property type="term" value="P:tRNA threonylcarbamoyladenosine modification"/>
    <property type="evidence" value="ECO:0007669"/>
    <property type="project" value="InterPro"/>
</dbReference>
<dbReference type="Gene3D" id="3.30.420.40">
    <property type="match status" value="2"/>
</dbReference>
<dbReference type="OrthoDB" id="9809995at2"/>
<organism evidence="1 2">
    <name type="scientific">Tessaracoccus flavus</name>
    <dbReference type="NCBI Taxonomy" id="1610493"/>
    <lineage>
        <taxon>Bacteria</taxon>
        <taxon>Bacillati</taxon>
        <taxon>Actinomycetota</taxon>
        <taxon>Actinomycetes</taxon>
        <taxon>Propionibacteriales</taxon>
        <taxon>Propionibacteriaceae</taxon>
        <taxon>Tessaracoccus</taxon>
    </lineage>
</organism>
<dbReference type="KEGG" id="tfl:RPIT_10045"/>
<gene>
    <name evidence="1" type="ORF">RPIT_10045</name>
</gene>
<dbReference type="SUPFAM" id="SSF53067">
    <property type="entry name" value="Actin-like ATPase domain"/>
    <property type="match status" value="2"/>
</dbReference>
<dbReference type="InterPro" id="IPR043129">
    <property type="entry name" value="ATPase_NBD"/>
</dbReference>
<dbReference type="InterPro" id="IPR022496">
    <property type="entry name" value="T6A_TsaB"/>
</dbReference>
<evidence type="ECO:0000313" key="2">
    <source>
        <dbReference type="Proteomes" id="UP000188324"/>
    </source>
</evidence>
<keyword evidence="2" id="KW-1185">Reference proteome</keyword>
<sequence length="215" mass="22775">MTWTLAIDTSHFVAVGLAGDGVAAASVVVDDTRAHAEALMPSVLAACAEAGIALREVDEFAVGMGPGPFTGLRVGVATAWTLAHLAGTEPHGVCSLDVVARQWSDEGAPDEFVVAADARRKELYWARYRSDGSRVGEPQVSAPDQLPDLPVAGEIPELYRHLLRTDGPSTLDPAVLATSWRRMAPAGDEPYYLRAPDATVPGKPKSALPRLRAAR</sequence>
<dbReference type="STRING" id="1610493.RPIT_10045"/>
<dbReference type="InterPro" id="IPR000905">
    <property type="entry name" value="Gcp-like_dom"/>
</dbReference>
<reference evidence="1 2" key="1">
    <citation type="journal article" date="2016" name="Int. J. Syst. Evol. Microbiol.">
        <title>Tessaracoccus flavus sp. nov., isolated from the drainage system of a lindane-producing factory.</title>
        <authorList>
            <person name="Kumari R."/>
            <person name="Singh P."/>
            <person name="Schumann P."/>
            <person name="Lal R."/>
        </authorList>
    </citation>
    <scope>NUCLEOTIDE SEQUENCE [LARGE SCALE GENOMIC DNA]</scope>
    <source>
        <strain evidence="1 2">RP1T</strain>
    </source>
</reference>
<proteinExistence type="predicted"/>
<evidence type="ECO:0000313" key="1">
    <source>
        <dbReference type="EMBL" id="AQP45088.1"/>
    </source>
</evidence>
<accession>A0A1Q2CG42</accession>
<dbReference type="RefSeq" id="WP_077342807.1">
    <property type="nucleotide sequence ID" value="NZ_CP019605.1"/>
</dbReference>
<dbReference type="EMBL" id="CP019605">
    <property type="protein sequence ID" value="AQP45088.1"/>
    <property type="molecule type" value="Genomic_DNA"/>
</dbReference>
<dbReference type="AlphaFoldDB" id="A0A1Q2CG42"/>
<dbReference type="Proteomes" id="UP000188324">
    <property type="component" value="Chromosome"/>
</dbReference>